<feature type="transmembrane region" description="Helical" evidence="1">
    <location>
        <begin position="58"/>
        <end position="79"/>
    </location>
</feature>
<keyword evidence="3" id="KW-1185">Reference proteome</keyword>
<feature type="transmembrane region" description="Helical" evidence="1">
    <location>
        <begin position="29"/>
        <end position="51"/>
    </location>
</feature>
<dbReference type="AlphaFoldDB" id="A0A068NWG2"/>
<evidence type="ECO:0000313" key="3">
    <source>
        <dbReference type="Proteomes" id="UP000027982"/>
    </source>
</evidence>
<protein>
    <submittedName>
        <fullName evidence="2">Uncharacterized protein</fullName>
    </submittedName>
</protein>
<evidence type="ECO:0000313" key="2">
    <source>
        <dbReference type="EMBL" id="AIE87702.1"/>
    </source>
</evidence>
<organism evidence="2 3">
    <name type="scientific">Fimbriimonas ginsengisoli Gsoil 348</name>
    <dbReference type="NCBI Taxonomy" id="661478"/>
    <lineage>
        <taxon>Bacteria</taxon>
        <taxon>Bacillati</taxon>
        <taxon>Armatimonadota</taxon>
        <taxon>Fimbriimonadia</taxon>
        <taxon>Fimbriimonadales</taxon>
        <taxon>Fimbriimonadaceae</taxon>
        <taxon>Fimbriimonas</taxon>
    </lineage>
</organism>
<dbReference type="KEGG" id="fgi:OP10G_4334"/>
<keyword evidence="1" id="KW-1133">Transmembrane helix</keyword>
<reference evidence="2 3" key="1">
    <citation type="journal article" date="2014" name="PLoS ONE">
        <title>The first complete genome sequence of the class fimbriimonadia in the phylum armatimonadetes.</title>
        <authorList>
            <person name="Hu Z.Y."/>
            <person name="Wang Y.Z."/>
            <person name="Im W.T."/>
            <person name="Wang S.Y."/>
            <person name="Zhao G.P."/>
            <person name="Zheng H.J."/>
            <person name="Quan Z.X."/>
        </authorList>
    </citation>
    <scope>NUCLEOTIDE SEQUENCE [LARGE SCALE GENOMIC DNA]</scope>
    <source>
        <strain evidence="2">Gsoil 348</strain>
    </source>
</reference>
<feature type="transmembrane region" description="Helical" evidence="1">
    <location>
        <begin position="99"/>
        <end position="121"/>
    </location>
</feature>
<gene>
    <name evidence="2" type="ORF">OP10G_4334</name>
</gene>
<dbReference type="Proteomes" id="UP000027982">
    <property type="component" value="Chromosome"/>
</dbReference>
<evidence type="ECO:0000256" key="1">
    <source>
        <dbReference type="SAM" id="Phobius"/>
    </source>
</evidence>
<dbReference type="RefSeq" id="WP_025228413.1">
    <property type="nucleotide sequence ID" value="NZ_CP007139.1"/>
</dbReference>
<keyword evidence="1" id="KW-0472">Membrane</keyword>
<dbReference type="EMBL" id="CP007139">
    <property type="protein sequence ID" value="AIE87702.1"/>
    <property type="molecule type" value="Genomic_DNA"/>
</dbReference>
<proteinExistence type="predicted"/>
<name>A0A068NWG2_FIMGI</name>
<dbReference type="HOGENOM" id="CLU_996578_0_0_0"/>
<sequence length="279" mass="30269">MNDDRDSLERYLKSRGAQILGHSLNRAGLTIQAGVGGLMLAVAGAFLVAPLFGASKDLLPAAIGPLFAGGINLTIALAIRRRIVPDTPVRVEMSRDARSLLLVLYQQVAGWPTPLGGFNYLRMRRMRRRMWVAGLTSQIPLPNQEVIGFLERAAEAFNRISAVVGGQREVPAIAKMSARVTLAADEAMAEIFHQAATLSRYPEGVQAGRGRIEAEIQALGQVAAGLESLAATGESILERQPRTSVADVLSELRLEQLARRELTIDDRPNSIEDQLRADN</sequence>
<accession>A0A068NWG2</accession>
<keyword evidence="1" id="KW-0812">Transmembrane</keyword>
<dbReference type="STRING" id="661478.OP10G_4334"/>